<keyword evidence="3" id="KW-1185">Reference proteome</keyword>
<feature type="compositionally biased region" description="Basic and acidic residues" evidence="1">
    <location>
        <begin position="122"/>
        <end position="132"/>
    </location>
</feature>
<dbReference type="OrthoDB" id="10506143at2759"/>
<protein>
    <submittedName>
        <fullName evidence="2">Uncharacterized protein</fullName>
    </submittedName>
</protein>
<dbReference type="KEGG" id="mis:MICPUN_55528"/>
<dbReference type="RefSeq" id="XP_002507738.1">
    <property type="nucleotide sequence ID" value="XM_002507692.1"/>
</dbReference>
<dbReference type="GeneID" id="8250278"/>
<gene>
    <name evidence="2" type="ORF">MICPUN_55528</name>
</gene>
<dbReference type="InParanoid" id="C1FEQ2"/>
<evidence type="ECO:0000313" key="3">
    <source>
        <dbReference type="Proteomes" id="UP000002009"/>
    </source>
</evidence>
<sequence>MVDAPSSPGVAPDPDALTDKLAGVMAVNSLSAESMLARFFTDDTLGAHLAAAYGKSGKGNPATLAARLVAQWKPRTRDACAGGGGAKKRKNEDDHVGEEAATEDGGGGGEGCVAKEDDDEEGREKTKVWKRDDDDDEREETRAPPPKKRFHHDRA</sequence>
<feature type="region of interest" description="Disordered" evidence="1">
    <location>
        <begin position="75"/>
        <end position="155"/>
    </location>
</feature>
<dbReference type="AlphaFoldDB" id="C1FEQ2"/>
<reference evidence="2 3" key="1">
    <citation type="journal article" date="2009" name="Science">
        <title>Green evolution and dynamic adaptations revealed by genomes of the marine picoeukaryotes Micromonas.</title>
        <authorList>
            <person name="Worden A.Z."/>
            <person name="Lee J.H."/>
            <person name="Mock T."/>
            <person name="Rouze P."/>
            <person name="Simmons M.P."/>
            <person name="Aerts A.L."/>
            <person name="Allen A.E."/>
            <person name="Cuvelier M.L."/>
            <person name="Derelle E."/>
            <person name="Everett M.V."/>
            <person name="Foulon E."/>
            <person name="Grimwood J."/>
            <person name="Gundlach H."/>
            <person name="Henrissat B."/>
            <person name="Napoli C."/>
            <person name="McDonald S.M."/>
            <person name="Parker M.S."/>
            <person name="Rombauts S."/>
            <person name="Salamov A."/>
            <person name="Von Dassow P."/>
            <person name="Badger J.H."/>
            <person name="Coutinho P.M."/>
            <person name="Demir E."/>
            <person name="Dubchak I."/>
            <person name="Gentemann C."/>
            <person name="Eikrem W."/>
            <person name="Gready J.E."/>
            <person name="John U."/>
            <person name="Lanier W."/>
            <person name="Lindquist E.A."/>
            <person name="Lucas S."/>
            <person name="Mayer K.F."/>
            <person name="Moreau H."/>
            <person name="Not F."/>
            <person name="Otillar R."/>
            <person name="Panaud O."/>
            <person name="Pangilinan J."/>
            <person name="Paulsen I."/>
            <person name="Piegu B."/>
            <person name="Poliakov A."/>
            <person name="Robbens S."/>
            <person name="Schmutz J."/>
            <person name="Toulza E."/>
            <person name="Wyss T."/>
            <person name="Zelensky A."/>
            <person name="Zhou K."/>
            <person name="Armbrust E.V."/>
            <person name="Bhattacharya D."/>
            <person name="Goodenough U.W."/>
            <person name="Van de Peer Y."/>
            <person name="Grigoriev I.V."/>
        </authorList>
    </citation>
    <scope>NUCLEOTIDE SEQUENCE [LARGE SCALE GENOMIC DNA]</scope>
    <source>
        <strain evidence="3">RCC299 / NOUM17</strain>
    </source>
</reference>
<organism evidence="2 3">
    <name type="scientific">Micromonas commoda (strain RCC299 / NOUM17 / CCMP2709)</name>
    <name type="common">Picoplanktonic green alga</name>
    <dbReference type="NCBI Taxonomy" id="296587"/>
    <lineage>
        <taxon>Eukaryota</taxon>
        <taxon>Viridiplantae</taxon>
        <taxon>Chlorophyta</taxon>
        <taxon>Mamiellophyceae</taxon>
        <taxon>Mamiellales</taxon>
        <taxon>Mamiellaceae</taxon>
        <taxon>Micromonas</taxon>
    </lineage>
</organism>
<dbReference type="EMBL" id="CP001574">
    <property type="protein sequence ID" value="ACO68996.1"/>
    <property type="molecule type" value="Genomic_DNA"/>
</dbReference>
<evidence type="ECO:0000313" key="2">
    <source>
        <dbReference type="EMBL" id="ACO68996.1"/>
    </source>
</evidence>
<evidence type="ECO:0000256" key="1">
    <source>
        <dbReference type="SAM" id="MobiDB-lite"/>
    </source>
</evidence>
<proteinExistence type="predicted"/>
<name>C1FEQ2_MICCC</name>
<feature type="compositionally biased region" description="Basic residues" evidence="1">
    <location>
        <begin position="145"/>
        <end position="155"/>
    </location>
</feature>
<accession>C1FEQ2</accession>
<dbReference type="Proteomes" id="UP000002009">
    <property type="component" value="Chromosome 1"/>
</dbReference>